<proteinExistence type="predicted"/>
<sequence>MGLNRPMSELPKEFELTNEYELTNEFKLTYYFELPKEFELINEFLIKVKVPPCARFNSRHCHCFGSDCPQRPSTRVGPTRRDQGPRATI</sequence>
<keyword evidence="3" id="KW-1185">Reference proteome</keyword>
<feature type="compositionally biased region" description="Basic and acidic residues" evidence="1">
    <location>
        <begin position="79"/>
        <end position="89"/>
    </location>
</feature>
<dbReference type="EMBL" id="BGZK01000422">
    <property type="protein sequence ID" value="GBP42674.1"/>
    <property type="molecule type" value="Genomic_DNA"/>
</dbReference>
<organism evidence="2 3">
    <name type="scientific">Eumeta variegata</name>
    <name type="common">Bagworm moth</name>
    <name type="synonym">Eumeta japonica</name>
    <dbReference type="NCBI Taxonomy" id="151549"/>
    <lineage>
        <taxon>Eukaryota</taxon>
        <taxon>Metazoa</taxon>
        <taxon>Ecdysozoa</taxon>
        <taxon>Arthropoda</taxon>
        <taxon>Hexapoda</taxon>
        <taxon>Insecta</taxon>
        <taxon>Pterygota</taxon>
        <taxon>Neoptera</taxon>
        <taxon>Endopterygota</taxon>
        <taxon>Lepidoptera</taxon>
        <taxon>Glossata</taxon>
        <taxon>Ditrysia</taxon>
        <taxon>Tineoidea</taxon>
        <taxon>Psychidae</taxon>
        <taxon>Oiketicinae</taxon>
        <taxon>Eumeta</taxon>
    </lineage>
</organism>
<accession>A0A4C1VXM2</accession>
<comment type="caution">
    <text evidence="2">The sequence shown here is derived from an EMBL/GenBank/DDBJ whole genome shotgun (WGS) entry which is preliminary data.</text>
</comment>
<gene>
    <name evidence="2" type="ORF">EVAR_21949_1</name>
</gene>
<protein>
    <submittedName>
        <fullName evidence="2">Uncharacterized protein</fullName>
    </submittedName>
</protein>
<dbReference type="AlphaFoldDB" id="A0A4C1VXM2"/>
<reference evidence="2 3" key="1">
    <citation type="journal article" date="2019" name="Commun. Biol.">
        <title>The bagworm genome reveals a unique fibroin gene that provides high tensile strength.</title>
        <authorList>
            <person name="Kono N."/>
            <person name="Nakamura H."/>
            <person name="Ohtoshi R."/>
            <person name="Tomita M."/>
            <person name="Numata K."/>
            <person name="Arakawa K."/>
        </authorList>
    </citation>
    <scope>NUCLEOTIDE SEQUENCE [LARGE SCALE GENOMIC DNA]</scope>
</reference>
<name>A0A4C1VXM2_EUMVA</name>
<dbReference type="Proteomes" id="UP000299102">
    <property type="component" value="Unassembled WGS sequence"/>
</dbReference>
<evidence type="ECO:0000313" key="3">
    <source>
        <dbReference type="Proteomes" id="UP000299102"/>
    </source>
</evidence>
<evidence type="ECO:0000313" key="2">
    <source>
        <dbReference type="EMBL" id="GBP42674.1"/>
    </source>
</evidence>
<feature type="region of interest" description="Disordered" evidence="1">
    <location>
        <begin position="68"/>
        <end position="89"/>
    </location>
</feature>
<evidence type="ECO:0000256" key="1">
    <source>
        <dbReference type="SAM" id="MobiDB-lite"/>
    </source>
</evidence>